<reference evidence="2 3" key="1">
    <citation type="submission" date="2018-05" db="EMBL/GenBank/DDBJ databases">
        <title>Brachybacterium sp. M1HQ-2T, whole genome shotgun sequence.</title>
        <authorList>
            <person name="Tuo L."/>
        </authorList>
    </citation>
    <scope>NUCLEOTIDE SEQUENCE [LARGE SCALE GENOMIC DNA]</scope>
    <source>
        <strain evidence="2 3">M1HQ-2</strain>
    </source>
</reference>
<evidence type="ECO:0000313" key="2">
    <source>
        <dbReference type="EMBL" id="PWH05228.1"/>
    </source>
</evidence>
<feature type="region of interest" description="Disordered" evidence="1">
    <location>
        <begin position="169"/>
        <end position="190"/>
    </location>
</feature>
<evidence type="ECO:0000256" key="1">
    <source>
        <dbReference type="SAM" id="MobiDB-lite"/>
    </source>
</evidence>
<keyword evidence="3" id="KW-1185">Reference proteome</keyword>
<evidence type="ECO:0000313" key="3">
    <source>
        <dbReference type="Proteomes" id="UP000245590"/>
    </source>
</evidence>
<gene>
    <name evidence="2" type="ORF">DEO23_14200</name>
</gene>
<organism evidence="2 3">
    <name type="scientific">Brachybacterium endophyticum</name>
    <dbReference type="NCBI Taxonomy" id="2182385"/>
    <lineage>
        <taxon>Bacteria</taxon>
        <taxon>Bacillati</taxon>
        <taxon>Actinomycetota</taxon>
        <taxon>Actinomycetes</taxon>
        <taxon>Micrococcales</taxon>
        <taxon>Dermabacteraceae</taxon>
        <taxon>Brachybacterium</taxon>
    </lineage>
</organism>
<protein>
    <submittedName>
        <fullName evidence="2">Uncharacterized protein</fullName>
    </submittedName>
</protein>
<proteinExistence type="predicted"/>
<accession>A0A2U2RHA0</accession>
<name>A0A2U2RHA0_9MICO</name>
<comment type="caution">
    <text evidence="2">The sequence shown here is derived from an EMBL/GenBank/DDBJ whole genome shotgun (WGS) entry which is preliminary data.</text>
</comment>
<dbReference type="EMBL" id="QFKX01000006">
    <property type="protein sequence ID" value="PWH05228.1"/>
    <property type="molecule type" value="Genomic_DNA"/>
</dbReference>
<dbReference type="Proteomes" id="UP000245590">
    <property type="component" value="Unassembled WGS sequence"/>
</dbReference>
<dbReference type="AlphaFoldDB" id="A0A2U2RHA0"/>
<sequence length="190" mass="20870">MLYWRPEDRDGRVDLAKVEAAVLRMCKAYCARLRFDRMQAEQLTGNLARSGIRTEEFVFSSAGANRLARPVFVALRDQALSLPDDEEVRSEFVSTRMVETGPGTVKLQNPPGTHDDIVAAVGMVISDLMDQPEPGGGMVTVPRGRVRASGLAERVAGRPSLRFPQQARAAVQESMPHGLSRAEIGRPRGR</sequence>
<dbReference type="Gene3D" id="3.30.420.240">
    <property type="match status" value="1"/>
</dbReference>